<keyword evidence="3" id="KW-0998">Cell outer membrane</keyword>
<dbReference type="EMBL" id="FUZZ01000001">
    <property type="protein sequence ID" value="SKC97821.1"/>
    <property type="molecule type" value="Genomic_DNA"/>
</dbReference>
<protein>
    <submittedName>
        <fullName evidence="7">TonB-dependent receptor</fullName>
    </submittedName>
</protein>
<dbReference type="Pfam" id="PF13715">
    <property type="entry name" value="CarbopepD_reg_2"/>
    <property type="match status" value="1"/>
</dbReference>
<keyword evidence="2 4" id="KW-0472">Membrane</keyword>
<gene>
    <name evidence="7" type="ORF">SAMN05660461_1013</name>
</gene>
<evidence type="ECO:0000313" key="7">
    <source>
        <dbReference type="EMBL" id="SKC97821.1"/>
    </source>
</evidence>
<evidence type="ECO:0000256" key="1">
    <source>
        <dbReference type="ARBA" id="ARBA00004442"/>
    </source>
</evidence>
<dbReference type="SUPFAM" id="SSF49464">
    <property type="entry name" value="Carboxypeptidase regulatory domain-like"/>
    <property type="match status" value="1"/>
</dbReference>
<evidence type="ECO:0000259" key="6">
    <source>
        <dbReference type="Pfam" id="PF07715"/>
    </source>
</evidence>
<sequence length="1089" mass="123757">MLFMHYKAKGIPLPFKFLPIQIKRWCLSLLMCCTIFSLQAQEKFTGLTTKVDYSAAAVSAPALLESLQKQTDYTFSIDRAVLNSITVRDVHFTKISLGKVLQYLEEHYGLAFAVAGKNIAVRKVAASPQKPASTEGMLKGRIVDFENAQPLPGATVRLEGTSKVTISDDKGYYNLNSIQAGKYTLTVTYTGYATTHQMIRVETGNNTVDVKLQVKSTTANTVVVTAIKRKRVANTTDAQLIRELYNAKSVVSGISSEQIARTLDRDAAEVVKRVPGVNISEDNFVIVRGLNKRYNLTYLNDAIAPANDADSRSFSYDVISSNAIDRMMVYKSPSPDLPGEFSGGLVKIYTKKSQMTRQVDLQLSTQYRSGSTFDNVWSYAGGKYDFLGFDDGTRKLPSGIPRAANFNHLTPAENAGYSKQFKNIYVLDKTYKALPDLRLNLNYYDAWKTGRKYLKNLSSVSYSNTHEQRLSEQRSLYKFYDGQLTQGIHAARISVIQDNEMQVSDRLTLALHNFFNVNNQRIAVEDYRKLDDYPGQEFRHTNLYYVQNTLYSGQLAGTYNFGKNKRNELKANAGYSTIHKQEPDNRDYTLNRQLSDAGGNPWALSTELISFYTLSRSFNDITEKSYQGNIDLNYRITDVWGFKAGGYYQSRMRDFNNRIFIIVNGVNLYDPNLAIRGSKYDGDNGEVIGNGHVIEEKYLQHYFDPSMFRADGTGYRWLEKTTPNNQYYADNTLKAGYISSDINLLQDRLNIFGGVRIEDNHFRILGSYENGLAAYPLIVDQPLTSVLPSVNASFKADSSLIIRIGYGKTLNRPEFREAAPMQYINYLDQETYNGNPNLKTVNIHNTELRLEWYPHGARSNELINVGFFYKQLDRPIERFRMIFSEGFDQFVYVNTGKAQVYGIEAELRKNLDFISGNFFRSLSVVLNGSWFKSNVDVPSMPQYIGYEGTRSRPMQGQSPYLINAALNYENPGLGTKISATYNRAADYIYAVGANKGKRADTDIMMKARNQLDLTWRQRINKTWSISAGVQNILNTPVMLYQDWKHNYHYDQLKGASPKPGEVLPFEEADIIYRRYYQHPYYSFALNIIL</sequence>
<dbReference type="InterPro" id="IPR036942">
    <property type="entry name" value="Beta-barrel_TonB_sf"/>
</dbReference>
<name>A0A1T5NBK1_9BACT</name>
<dbReference type="Gene3D" id="2.170.130.10">
    <property type="entry name" value="TonB-dependent receptor, plug domain"/>
    <property type="match status" value="1"/>
</dbReference>
<dbReference type="InterPro" id="IPR037066">
    <property type="entry name" value="Plug_dom_sf"/>
</dbReference>
<reference evidence="8" key="1">
    <citation type="submission" date="2017-02" db="EMBL/GenBank/DDBJ databases">
        <authorList>
            <person name="Varghese N."/>
            <person name="Submissions S."/>
        </authorList>
    </citation>
    <scope>NUCLEOTIDE SEQUENCE [LARGE SCALE GENOMIC DNA]</scope>
    <source>
        <strain evidence="8">DSM 18108</strain>
    </source>
</reference>
<organism evidence="7 8">
    <name type="scientific">Chitinophaga ginsengisegetis</name>
    <dbReference type="NCBI Taxonomy" id="393003"/>
    <lineage>
        <taxon>Bacteria</taxon>
        <taxon>Pseudomonadati</taxon>
        <taxon>Bacteroidota</taxon>
        <taxon>Chitinophagia</taxon>
        <taxon>Chitinophagales</taxon>
        <taxon>Chitinophagaceae</taxon>
        <taxon>Chitinophaga</taxon>
    </lineage>
</organism>
<keyword evidence="7" id="KW-0675">Receptor</keyword>
<evidence type="ECO:0000256" key="2">
    <source>
        <dbReference type="ARBA" id="ARBA00023136"/>
    </source>
</evidence>
<dbReference type="GO" id="GO:0009279">
    <property type="term" value="C:cell outer membrane"/>
    <property type="evidence" value="ECO:0007669"/>
    <property type="project" value="UniProtKB-SubCell"/>
</dbReference>
<keyword evidence="8" id="KW-1185">Reference proteome</keyword>
<accession>A0A1T5NBK1</accession>
<dbReference type="Pfam" id="PF00593">
    <property type="entry name" value="TonB_dep_Rec_b-barrel"/>
    <property type="match status" value="1"/>
</dbReference>
<dbReference type="PANTHER" id="PTHR40980:SF4">
    <property type="entry name" value="TONB-DEPENDENT RECEPTOR-LIKE BETA-BARREL DOMAIN-CONTAINING PROTEIN"/>
    <property type="match status" value="1"/>
</dbReference>
<comment type="subcellular location">
    <subcellularLocation>
        <location evidence="1 4">Cell outer membrane</location>
    </subcellularLocation>
</comment>
<dbReference type="STRING" id="393003.SAMN05660461_1013"/>
<keyword evidence="4" id="KW-0798">TonB box</keyword>
<feature type="domain" description="TonB-dependent receptor-like beta-barrel" evidence="5">
    <location>
        <begin position="582"/>
        <end position="1032"/>
    </location>
</feature>
<dbReference type="AlphaFoldDB" id="A0A1T5NBK1"/>
<comment type="similarity">
    <text evidence="4">Belongs to the TonB-dependent receptor family.</text>
</comment>
<dbReference type="SUPFAM" id="SSF56935">
    <property type="entry name" value="Porins"/>
    <property type="match status" value="1"/>
</dbReference>
<dbReference type="InterPro" id="IPR008969">
    <property type="entry name" value="CarboxyPept-like_regulatory"/>
</dbReference>
<dbReference type="InterPro" id="IPR000531">
    <property type="entry name" value="Beta-barrel_TonB"/>
</dbReference>
<proteinExistence type="inferred from homology"/>
<feature type="domain" description="TonB-dependent receptor plug" evidence="6">
    <location>
        <begin position="246"/>
        <end position="342"/>
    </location>
</feature>
<dbReference type="Pfam" id="PF07715">
    <property type="entry name" value="Plug"/>
    <property type="match status" value="1"/>
</dbReference>
<dbReference type="Gene3D" id="2.60.40.1120">
    <property type="entry name" value="Carboxypeptidase-like, regulatory domain"/>
    <property type="match status" value="1"/>
</dbReference>
<evidence type="ECO:0000313" key="8">
    <source>
        <dbReference type="Proteomes" id="UP000190166"/>
    </source>
</evidence>
<dbReference type="PANTHER" id="PTHR40980">
    <property type="entry name" value="PLUG DOMAIN-CONTAINING PROTEIN"/>
    <property type="match status" value="1"/>
</dbReference>
<dbReference type="Proteomes" id="UP000190166">
    <property type="component" value="Unassembled WGS sequence"/>
</dbReference>
<dbReference type="Gene3D" id="2.40.170.20">
    <property type="entry name" value="TonB-dependent receptor, beta-barrel domain"/>
    <property type="match status" value="1"/>
</dbReference>
<evidence type="ECO:0000259" key="5">
    <source>
        <dbReference type="Pfam" id="PF00593"/>
    </source>
</evidence>
<evidence type="ECO:0000256" key="4">
    <source>
        <dbReference type="RuleBase" id="RU003357"/>
    </source>
</evidence>
<dbReference type="InterPro" id="IPR012910">
    <property type="entry name" value="Plug_dom"/>
</dbReference>
<evidence type="ECO:0000256" key="3">
    <source>
        <dbReference type="ARBA" id="ARBA00023237"/>
    </source>
</evidence>